<feature type="region of interest" description="Disordered" evidence="1">
    <location>
        <begin position="57"/>
        <end position="214"/>
    </location>
</feature>
<dbReference type="RefSeq" id="WP_076624614.1">
    <property type="nucleotide sequence ID" value="NZ_BMEW01000001.1"/>
</dbReference>
<dbReference type="SUPFAM" id="SSF47794">
    <property type="entry name" value="Rad51 N-terminal domain-like"/>
    <property type="match status" value="1"/>
</dbReference>
<organism evidence="2 3">
    <name type="scientific">Salipiger profundus</name>
    <dbReference type="NCBI Taxonomy" id="1229727"/>
    <lineage>
        <taxon>Bacteria</taxon>
        <taxon>Pseudomonadati</taxon>
        <taxon>Pseudomonadota</taxon>
        <taxon>Alphaproteobacteria</taxon>
        <taxon>Rhodobacterales</taxon>
        <taxon>Roseobacteraceae</taxon>
        <taxon>Salipiger</taxon>
    </lineage>
</organism>
<dbReference type="KEGG" id="tpro:Ga0080559_TMP4090"/>
<reference evidence="2 3" key="1">
    <citation type="submission" date="2016-03" db="EMBL/GenBank/DDBJ databases">
        <title>Deep-sea bacteria in the southern Pacific.</title>
        <authorList>
            <person name="Tang K."/>
        </authorList>
    </citation>
    <scope>NUCLEOTIDE SEQUENCE [LARGE SCALE GENOMIC DNA]</scope>
    <source>
        <strain evidence="2 3">JLT2016</strain>
    </source>
</reference>
<evidence type="ECO:0000313" key="3">
    <source>
        <dbReference type="Proteomes" id="UP000186559"/>
    </source>
</evidence>
<feature type="compositionally biased region" description="Low complexity" evidence="1">
    <location>
        <begin position="60"/>
        <end position="76"/>
    </location>
</feature>
<dbReference type="Gene3D" id="1.10.150.20">
    <property type="entry name" value="5' to 3' exonuclease, C-terminal subdomain"/>
    <property type="match status" value="1"/>
</dbReference>
<name>A0A1U7D9Y6_9RHOB</name>
<dbReference type="Pfam" id="PF14520">
    <property type="entry name" value="HHH_5"/>
    <property type="match status" value="1"/>
</dbReference>
<dbReference type="InterPro" id="IPR010995">
    <property type="entry name" value="DNA_repair_Rad51/TF_NusA_a-hlx"/>
</dbReference>
<dbReference type="AlphaFoldDB" id="A0A1U7D9Y6"/>
<feature type="compositionally biased region" description="Basic and acidic residues" evidence="1">
    <location>
        <begin position="185"/>
        <end position="196"/>
    </location>
</feature>
<evidence type="ECO:0000313" key="2">
    <source>
        <dbReference type="EMBL" id="APX24886.1"/>
    </source>
</evidence>
<evidence type="ECO:0000256" key="1">
    <source>
        <dbReference type="SAM" id="MobiDB-lite"/>
    </source>
</evidence>
<sequence length="214" mass="22565">MTDLTKLMGVGPAMALKLDEMGVSTLEDMARADAAKIAELPRVTTARAQDWIDSASRLTAPAPDADVPAAVASDVPRTADTEAMPAPGTPGDDKLDAAPEPEEAPRLAPEPDPDSPLAVNDPLPEPPEEDIEPAGSGKRKAPTKPAEKGKKKNKNGKTAEKKKSAGKKAADEAVSKKKAKKKAKKAAEADKKALKKADKKKADKPKKNKKNKKK</sequence>
<dbReference type="EMBL" id="CP014796">
    <property type="protein sequence ID" value="APX24886.1"/>
    <property type="molecule type" value="Genomic_DNA"/>
</dbReference>
<dbReference type="OrthoDB" id="7746053at2"/>
<gene>
    <name evidence="2" type="ORF">Ga0080559_TMP4090</name>
</gene>
<feature type="compositionally biased region" description="Basic residues" evidence="1">
    <location>
        <begin position="197"/>
        <end position="214"/>
    </location>
</feature>
<feature type="compositionally biased region" description="Basic and acidic residues" evidence="1">
    <location>
        <begin position="157"/>
        <end position="175"/>
    </location>
</feature>
<dbReference type="Proteomes" id="UP000186559">
    <property type="component" value="Chromosome"/>
</dbReference>
<protein>
    <submittedName>
        <fullName evidence="2">Helix-hairpin-helix domain-containing protein</fullName>
    </submittedName>
</protein>
<proteinExistence type="predicted"/>
<accession>A0A1U7D9Y6</accession>
<dbReference type="GO" id="GO:0000166">
    <property type="term" value="F:nucleotide binding"/>
    <property type="evidence" value="ECO:0007669"/>
    <property type="project" value="InterPro"/>
</dbReference>
<keyword evidence="3" id="KW-1185">Reference proteome</keyword>